<gene>
    <name evidence="1" type="ORF">TNCT_543411</name>
</gene>
<dbReference type="AlphaFoldDB" id="A0A8X6GFJ3"/>
<sequence>MINGYAKLESLPKCPANDELLQITSGAKKESINRRQLM</sequence>
<feature type="non-terminal residue" evidence="1">
    <location>
        <position position="38"/>
    </location>
</feature>
<comment type="caution">
    <text evidence="1">The sequence shown here is derived from an EMBL/GenBank/DDBJ whole genome shotgun (WGS) entry which is preliminary data.</text>
</comment>
<name>A0A8X6GFJ3_TRICU</name>
<accession>A0A8X6GFJ3</accession>
<dbReference type="Proteomes" id="UP000887116">
    <property type="component" value="Unassembled WGS sequence"/>
</dbReference>
<evidence type="ECO:0000313" key="1">
    <source>
        <dbReference type="EMBL" id="GFR03841.1"/>
    </source>
</evidence>
<evidence type="ECO:0000313" key="2">
    <source>
        <dbReference type="Proteomes" id="UP000887116"/>
    </source>
</evidence>
<proteinExistence type="predicted"/>
<reference evidence="1" key="1">
    <citation type="submission" date="2020-07" db="EMBL/GenBank/DDBJ databases">
        <title>Multicomponent nature underlies the extraordinary mechanical properties of spider dragline silk.</title>
        <authorList>
            <person name="Kono N."/>
            <person name="Nakamura H."/>
            <person name="Mori M."/>
            <person name="Yoshida Y."/>
            <person name="Ohtoshi R."/>
            <person name="Malay A.D."/>
            <person name="Moran D.A.P."/>
            <person name="Tomita M."/>
            <person name="Numata K."/>
            <person name="Arakawa K."/>
        </authorList>
    </citation>
    <scope>NUCLEOTIDE SEQUENCE</scope>
</reference>
<protein>
    <submittedName>
        <fullName evidence="1">Uncharacterized protein</fullName>
    </submittedName>
</protein>
<organism evidence="1 2">
    <name type="scientific">Trichonephila clavata</name>
    <name type="common">Joro spider</name>
    <name type="synonym">Nephila clavata</name>
    <dbReference type="NCBI Taxonomy" id="2740835"/>
    <lineage>
        <taxon>Eukaryota</taxon>
        <taxon>Metazoa</taxon>
        <taxon>Ecdysozoa</taxon>
        <taxon>Arthropoda</taxon>
        <taxon>Chelicerata</taxon>
        <taxon>Arachnida</taxon>
        <taxon>Araneae</taxon>
        <taxon>Araneomorphae</taxon>
        <taxon>Entelegynae</taxon>
        <taxon>Araneoidea</taxon>
        <taxon>Nephilidae</taxon>
        <taxon>Trichonephila</taxon>
    </lineage>
</organism>
<keyword evidence="2" id="KW-1185">Reference proteome</keyword>
<dbReference type="EMBL" id="BMAO01025617">
    <property type="protein sequence ID" value="GFR03841.1"/>
    <property type="molecule type" value="Genomic_DNA"/>
</dbReference>